<dbReference type="EMBL" id="CAXAMN010004558">
    <property type="protein sequence ID" value="CAK9010012.1"/>
    <property type="molecule type" value="Genomic_DNA"/>
</dbReference>
<gene>
    <name evidence="2" type="ORF">CCMP2556_LOCUS9908</name>
</gene>
<evidence type="ECO:0008006" key="4">
    <source>
        <dbReference type="Google" id="ProtNLM"/>
    </source>
</evidence>
<keyword evidence="1" id="KW-1133">Transmembrane helix</keyword>
<dbReference type="Proteomes" id="UP001642484">
    <property type="component" value="Unassembled WGS sequence"/>
</dbReference>
<evidence type="ECO:0000313" key="3">
    <source>
        <dbReference type="Proteomes" id="UP001642484"/>
    </source>
</evidence>
<keyword evidence="1" id="KW-0472">Membrane</keyword>
<protein>
    <recommendedName>
        <fullName evidence="4">Ubiquitin-like domain-containing protein</fullName>
    </recommendedName>
</protein>
<feature type="transmembrane region" description="Helical" evidence="1">
    <location>
        <begin position="12"/>
        <end position="38"/>
    </location>
</feature>
<accession>A0ABP0J6R2</accession>
<keyword evidence="1" id="KW-0812">Transmembrane</keyword>
<proteinExistence type="predicted"/>
<reference evidence="2 3" key="1">
    <citation type="submission" date="2024-02" db="EMBL/GenBank/DDBJ databases">
        <authorList>
            <person name="Chen Y."/>
            <person name="Shah S."/>
            <person name="Dougan E. K."/>
            <person name="Thang M."/>
            <person name="Chan C."/>
        </authorList>
    </citation>
    <scope>NUCLEOTIDE SEQUENCE [LARGE SCALE GENOMIC DNA]</scope>
</reference>
<evidence type="ECO:0000313" key="2">
    <source>
        <dbReference type="EMBL" id="CAK9010012.1"/>
    </source>
</evidence>
<keyword evidence="3" id="KW-1185">Reference proteome</keyword>
<name>A0ABP0J6R2_9DINO</name>
<evidence type="ECO:0000256" key="1">
    <source>
        <dbReference type="SAM" id="Phobius"/>
    </source>
</evidence>
<organism evidence="2 3">
    <name type="scientific">Durusdinium trenchii</name>
    <dbReference type="NCBI Taxonomy" id="1381693"/>
    <lineage>
        <taxon>Eukaryota</taxon>
        <taxon>Sar</taxon>
        <taxon>Alveolata</taxon>
        <taxon>Dinophyceae</taxon>
        <taxon>Suessiales</taxon>
        <taxon>Symbiodiniaceae</taxon>
        <taxon>Durusdinium</taxon>
    </lineage>
</organism>
<comment type="caution">
    <text evidence="2">The sequence shown here is derived from an EMBL/GenBank/DDBJ whole genome shotgun (WGS) entry which is preliminary data.</text>
</comment>
<sequence length="294" mass="33325">MARRFCSPWMLPVALVQAFFMITLSGIWLFGFGLFWTFMVVELPKDLGPYSQMSSLSMFLHGAFPVPLEMRDTNDVKYEFKFDHVLILANVMVLMMMGWAPTRVADLRKELEEDQNHINILLSGDRALTNEEQLPCGTEVSVQLLRQSVLGRWVRRTGVQPKEPKDSEVHDYKEEILLLRKDGQGRFSMKHTWVTNADSYGSDQRMVGCSPETIKKDSEGLGGFLESSEEGAPWEWQVLGEPAEPSICIKGAGWRATGIIEDDDIVAHGSHRGIESFDVPLQELLKTWDFVPVT</sequence>